<keyword evidence="1" id="KW-0472">Membrane</keyword>
<feature type="transmembrane region" description="Helical" evidence="1">
    <location>
        <begin position="31"/>
        <end position="53"/>
    </location>
</feature>
<dbReference type="EMBL" id="JXJN01013953">
    <property type="status" value="NOT_ANNOTATED_CDS"/>
    <property type="molecule type" value="Genomic_DNA"/>
</dbReference>
<proteinExistence type="predicted"/>
<organism evidence="2 3">
    <name type="scientific">Glossina palpalis gambiensis</name>
    <dbReference type="NCBI Taxonomy" id="67801"/>
    <lineage>
        <taxon>Eukaryota</taxon>
        <taxon>Metazoa</taxon>
        <taxon>Ecdysozoa</taxon>
        <taxon>Arthropoda</taxon>
        <taxon>Hexapoda</taxon>
        <taxon>Insecta</taxon>
        <taxon>Pterygota</taxon>
        <taxon>Neoptera</taxon>
        <taxon>Endopterygota</taxon>
        <taxon>Diptera</taxon>
        <taxon>Brachycera</taxon>
        <taxon>Muscomorpha</taxon>
        <taxon>Hippoboscoidea</taxon>
        <taxon>Glossinidae</taxon>
        <taxon>Glossina</taxon>
    </lineage>
</organism>
<evidence type="ECO:0000256" key="1">
    <source>
        <dbReference type="SAM" id="Phobius"/>
    </source>
</evidence>
<dbReference type="AlphaFoldDB" id="A0A1B0BGS3"/>
<name>A0A1B0BGS3_9MUSC</name>
<protein>
    <submittedName>
        <fullName evidence="2">Uncharacterized protein</fullName>
    </submittedName>
</protein>
<evidence type="ECO:0000313" key="2">
    <source>
        <dbReference type="EnsemblMetazoa" id="GPPI029556-PA"/>
    </source>
</evidence>
<keyword evidence="1" id="KW-1133">Transmembrane helix</keyword>
<dbReference type="Proteomes" id="UP000092460">
    <property type="component" value="Unassembled WGS sequence"/>
</dbReference>
<keyword evidence="3" id="KW-1185">Reference proteome</keyword>
<sequence length="120" mass="13420">MAEIILEKLPGSKHSMYETCYTTGDGELRTIYSIVGMIVQLYFVISLKTFLFASHYGVTMVLAGQSKIVIIMQTTRMTRILQEEGVDKSVAFFPSVDVVVYALSVHVADMSRKLAILLYS</sequence>
<keyword evidence="1" id="KW-0812">Transmembrane</keyword>
<dbReference type="EMBL" id="JXJN01013954">
    <property type="status" value="NOT_ANNOTATED_CDS"/>
    <property type="molecule type" value="Genomic_DNA"/>
</dbReference>
<evidence type="ECO:0000313" key="3">
    <source>
        <dbReference type="Proteomes" id="UP000092460"/>
    </source>
</evidence>
<reference evidence="2" key="2">
    <citation type="submission" date="2020-05" db="UniProtKB">
        <authorList>
            <consortium name="EnsemblMetazoa"/>
        </authorList>
    </citation>
    <scope>IDENTIFICATION</scope>
    <source>
        <strain evidence="2">IAEA</strain>
    </source>
</reference>
<dbReference type="EnsemblMetazoa" id="GPPI029556-RA">
    <property type="protein sequence ID" value="GPPI029556-PA"/>
    <property type="gene ID" value="GPPI029556"/>
</dbReference>
<reference evidence="3" key="1">
    <citation type="submission" date="2015-01" db="EMBL/GenBank/DDBJ databases">
        <authorList>
            <person name="Aksoy S."/>
            <person name="Warren W."/>
            <person name="Wilson R.K."/>
        </authorList>
    </citation>
    <scope>NUCLEOTIDE SEQUENCE [LARGE SCALE GENOMIC DNA]</scope>
    <source>
        <strain evidence="3">IAEA</strain>
    </source>
</reference>
<dbReference type="EMBL" id="JXJN01013952">
    <property type="status" value="NOT_ANNOTATED_CDS"/>
    <property type="molecule type" value="Genomic_DNA"/>
</dbReference>
<dbReference type="VEuPathDB" id="VectorBase:GPPI029556"/>
<accession>A0A1B0BGS3</accession>